<evidence type="ECO:0000313" key="5">
    <source>
        <dbReference type="Proteomes" id="UP001165079"/>
    </source>
</evidence>
<sequence>MRLVRPTSRRVFTAAVLVLTAAGLAAAPIVPDAPAAYAAEGENSAVTVEAPEGPFKGLKVTVAQTKHVTSQAIEVTWTGGKATRNNFEANYLTFMQCWGPDPGAADFRETCQYGNSAASALYDGLTGPYTAARGGLLTTPDPADPLPGDATIVPFRSVGGQRTPDGSAADPIPAGTNELLTLSPHFDQYSTNEITAARTTGDGTGRVVFEAQTAVEAPALGCGLTITDAAGTHPRACWLVIVPRGDTYLNGDAVPELSRLSGSPLRTSTFAHKMVVPLAFDPIGSFCRLGARERRTVGSELVAEAVTSWQPALCAGEGPVFGYSQTGDGEARRQVASGRPGAPGMAFTSSPVTSEDGASAVAHGPVALSGAVVAFNIDADFHGAADPALRALDATAVKDLKLTPRLVAKLLTQSYLGDVPGGNQGRAEHLKGNPRSPVNDPEFLELNPVARNFPALSYQPDGLLVAIGDSAAAREVWRWILADQQARDWLTGTPDEGGMKVNPYYKLTDPAVLDTRLDFPKADPSCHRVNDSVPAPGYCGLDLRPYMNSMHQAAYQTLRGDARQKIVWDPLKVPPQFVASSPRSPGRRFNLAITDAASAARYGLYTAALRNRAGEFVEPTAQGLLAGAAAMRPSSVDGVLQSVPGAATAGAYPLAMVAYAAVAKSQDAAALRDYAAFLRHAAGPGQEPGKSAGKLPAGYAPLPANLREAARKAADSLEAVAATKPSPTPAAPGNGVNGAPSPGSGPSGSSAPAGTPVNAAAEESRTQAIVLGIVRFAVAAALLLGATGVLAGPSIRRFAERRASTTNGAK</sequence>
<dbReference type="Gene3D" id="3.40.190.10">
    <property type="entry name" value="Periplasmic binding protein-like II"/>
    <property type="match status" value="1"/>
</dbReference>
<keyword evidence="3" id="KW-0732">Signal</keyword>
<dbReference type="SUPFAM" id="SSF53850">
    <property type="entry name" value="Periplasmic binding protein-like II"/>
    <property type="match status" value="1"/>
</dbReference>
<dbReference type="AlphaFoldDB" id="A0A9W6W6M3"/>
<accession>A0A9W6W6M3</accession>
<feature type="chain" id="PRO_5040922467" description="PBP domain-containing protein" evidence="3">
    <location>
        <begin position="39"/>
        <end position="810"/>
    </location>
</feature>
<feature type="signal peptide" evidence="3">
    <location>
        <begin position="1"/>
        <end position="38"/>
    </location>
</feature>
<comment type="caution">
    <text evidence="4">The sequence shown here is derived from an EMBL/GenBank/DDBJ whole genome shotgun (WGS) entry which is preliminary data.</text>
</comment>
<dbReference type="RefSeq" id="WP_285660940.1">
    <property type="nucleotide sequence ID" value="NZ_BSTX01000001.1"/>
</dbReference>
<feature type="transmembrane region" description="Helical" evidence="2">
    <location>
        <begin position="768"/>
        <end position="792"/>
    </location>
</feature>
<evidence type="ECO:0008006" key="6">
    <source>
        <dbReference type="Google" id="ProtNLM"/>
    </source>
</evidence>
<dbReference type="InterPro" id="IPR006311">
    <property type="entry name" value="TAT_signal"/>
</dbReference>
<evidence type="ECO:0000313" key="4">
    <source>
        <dbReference type="EMBL" id="GLZ75709.1"/>
    </source>
</evidence>
<gene>
    <name evidence="4" type="ORF">Afil01_05160</name>
</gene>
<name>A0A9W6W6M3_9ACTN</name>
<evidence type="ECO:0000256" key="3">
    <source>
        <dbReference type="SAM" id="SignalP"/>
    </source>
</evidence>
<dbReference type="PROSITE" id="PS51318">
    <property type="entry name" value="TAT"/>
    <property type="match status" value="1"/>
</dbReference>
<evidence type="ECO:0000256" key="2">
    <source>
        <dbReference type="SAM" id="Phobius"/>
    </source>
</evidence>
<dbReference type="Proteomes" id="UP001165079">
    <property type="component" value="Unassembled WGS sequence"/>
</dbReference>
<feature type="compositionally biased region" description="Low complexity" evidence="1">
    <location>
        <begin position="719"/>
        <end position="757"/>
    </location>
</feature>
<keyword evidence="2" id="KW-1133">Transmembrane helix</keyword>
<proteinExistence type="predicted"/>
<organism evidence="4 5">
    <name type="scientific">Actinorhabdospora filicis</name>
    <dbReference type="NCBI Taxonomy" id="1785913"/>
    <lineage>
        <taxon>Bacteria</taxon>
        <taxon>Bacillati</taxon>
        <taxon>Actinomycetota</taxon>
        <taxon>Actinomycetes</taxon>
        <taxon>Micromonosporales</taxon>
        <taxon>Micromonosporaceae</taxon>
        <taxon>Actinorhabdospora</taxon>
    </lineage>
</organism>
<reference evidence="4" key="1">
    <citation type="submission" date="2023-03" db="EMBL/GenBank/DDBJ databases">
        <title>Actinorhabdospora filicis NBRC 111898.</title>
        <authorList>
            <person name="Ichikawa N."/>
            <person name="Sato H."/>
            <person name="Tonouchi N."/>
        </authorList>
    </citation>
    <scope>NUCLEOTIDE SEQUENCE</scope>
    <source>
        <strain evidence="4">NBRC 111898</strain>
    </source>
</reference>
<evidence type="ECO:0000256" key="1">
    <source>
        <dbReference type="SAM" id="MobiDB-lite"/>
    </source>
</evidence>
<keyword evidence="2" id="KW-0812">Transmembrane</keyword>
<keyword evidence="2" id="KW-0472">Membrane</keyword>
<feature type="region of interest" description="Disordered" evidence="1">
    <location>
        <begin position="713"/>
        <end position="759"/>
    </location>
</feature>
<keyword evidence="5" id="KW-1185">Reference proteome</keyword>
<dbReference type="EMBL" id="BSTX01000001">
    <property type="protein sequence ID" value="GLZ75709.1"/>
    <property type="molecule type" value="Genomic_DNA"/>
</dbReference>
<protein>
    <recommendedName>
        <fullName evidence="6">PBP domain-containing protein</fullName>
    </recommendedName>
</protein>